<dbReference type="AlphaFoldDB" id="A0A226EZE9"/>
<gene>
    <name evidence="2" type="ORF">Fcan01_00719</name>
</gene>
<feature type="transmembrane region" description="Helical" evidence="1">
    <location>
        <begin position="76"/>
        <end position="93"/>
    </location>
</feature>
<evidence type="ECO:0000256" key="1">
    <source>
        <dbReference type="SAM" id="Phobius"/>
    </source>
</evidence>
<keyword evidence="3" id="KW-1185">Reference proteome</keyword>
<evidence type="ECO:0000313" key="2">
    <source>
        <dbReference type="EMBL" id="OXA62056.1"/>
    </source>
</evidence>
<evidence type="ECO:0000313" key="3">
    <source>
        <dbReference type="Proteomes" id="UP000198287"/>
    </source>
</evidence>
<dbReference type="EMBL" id="LNIX01000001">
    <property type="protein sequence ID" value="OXA62056.1"/>
    <property type="molecule type" value="Genomic_DNA"/>
</dbReference>
<protein>
    <submittedName>
        <fullName evidence="2">Uncharacterized protein</fullName>
    </submittedName>
</protein>
<comment type="caution">
    <text evidence="2">The sequence shown here is derived from an EMBL/GenBank/DDBJ whole genome shotgun (WGS) entry which is preliminary data.</text>
</comment>
<keyword evidence="1" id="KW-0812">Transmembrane</keyword>
<reference evidence="2 3" key="1">
    <citation type="submission" date="2015-12" db="EMBL/GenBank/DDBJ databases">
        <title>The genome of Folsomia candida.</title>
        <authorList>
            <person name="Faddeeva A."/>
            <person name="Derks M.F."/>
            <person name="Anvar Y."/>
            <person name="Smit S."/>
            <person name="Van Straalen N."/>
            <person name="Roelofs D."/>
        </authorList>
    </citation>
    <scope>NUCLEOTIDE SEQUENCE [LARGE SCALE GENOMIC DNA]</scope>
    <source>
        <strain evidence="2 3">VU population</strain>
        <tissue evidence="2">Whole body</tissue>
    </source>
</reference>
<feature type="transmembrane region" description="Helical" evidence="1">
    <location>
        <begin position="46"/>
        <end position="70"/>
    </location>
</feature>
<name>A0A226EZE9_FOLCA</name>
<organism evidence="2 3">
    <name type="scientific">Folsomia candida</name>
    <name type="common">Springtail</name>
    <dbReference type="NCBI Taxonomy" id="158441"/>
    <lineage>
        <taxon>Eukaryota</taxon>
        <taxon>Metazoa</taxon>
        <taxon>Ecdysozoa</taxon>
        <taxon>Arthropoda</taxon>
        <taxon>Hexapoda</taxon>
        <taxon>Collembola</taxon>
        <taxon>Entomobryomorpha</taxon>
        <taxon>Isotomoidea</taxon>
        <taxon>Isotomidae</taxon>
        <taxon>Proisotominae</taxon>
        <taxon>Folsomia</taxon>
    </lineage>
</organism>
<proteinExistence type="predicted"/>
<sequence>MAYQTELLPLLKFHLRRCHFLKCVYFDFNDKLGRLEKSKSARLRKICNIQVVMSILYCFVQFLNLCFRSYGMSDKLQGIVFFLLVLIATVVRWNQASESNQAIQVINSFLHFERVGLTDTIPSRITKSRIVKTTQAFI</sequence>
<keyword evidence="1" id="KW-0472">Membrane</keyword>
<keyword evidence="1" id="KW-1133">Transmembrane helix</keyword>
<accession>A0A226EZE9</accession>
<dbReference type="Proteomes" id="UP000198287">
    <property type="component" value="Unassembled WGS sequence"/>
</dbReference>